<feature type="binding site" evidence="3">
    <location>
        <begin position="83"/>
        <end position="86"/>
    </location>
    <ligand>
        <name>substrate</name>
    </ligand>
</feature>
<dbReference type="GO" id="GO:0005829">
    <property type="term" value="C:cytosol"/>
    <property type="evidence" value="ECO:0007669"/>
    <property type="project" value="TreeGrafter"/>
</dbReference>
<evidence type="ECO:0000256" key="2">
    <source>
        <dbReference type="PIRSR" id="PIRSR613078-1"/>
    </source>
</evidence>
<reference evidence="4 5" key="1">
    <citation type="submission" date="2021-01" db="EMBL/GenBank/DDBJ databases">
        <title>Whole genome shotgun sequence of Planobispora longispora NBRC 13918.</title>
        <authorList>
            <person name="Komaki H."/>
            <person name="Tamura T."/>
        </authorList>
    </citation>
    <scope>NUCLEOTIDE SEQUENCE [LARGE SCALE GENOMIC DNA]</scope>
    <source>
        <strain evidence="4 5">NBRC 13918</strain>
    </source>
</reference>
<evidence type="ECO:0000256" key="1">
    <source>
        <dbReference type="ARBA" id="ARBA00022801"/>
    </source>
</evidence>
<feature type="active site" description="Proton donor/acceptor" evidence="2">
    <location>
        <position position="83"/>
    </location>
</feature>
<dbReference type="RefSeq" id="WP_203892319.1">
    <property type="nucleotide sequence ID" value="NZ_BOOH01000034.1"/>
</dbReference>
<gene>
    <name evidence="4" type="ORF">Plo01_41920</name>
</gene>
<protein>
    <submittedName>
        <fullName evidence="4">Phosphoglycerate mutase</fullName>
    </submittedName>
</protein>
<keyword evidence="1" id="KW-0378">Hydrolase</keyword>
<feature type="active site" description="Tele-phosphohistidine intermediate" evidence="2">
    <location>
        <position position="10"/>
    </location>
</feature>
<dbReference type="Proteomes" id="UP000616724">
    <property type="component" value="Unassembled WGS sequence"/>
</dbReference>
<dbReference type="SUPFAM" id="SSF53254">
    <property type="entry name" value="Phosphoglycerate mutase-like"/>
    <property type="match status" value="1"/>
</dbReference>
<dbReference type="Pfam" id="PF00300">
    <property type="entry name" value="His_Phos_1"/>
    <property type="match status" value="1"/>
</dbReference>
<dbReference type="CDD" id="cd07067">
    <property type="entry name" value="HP_PGM_like"/>
    <property type="match status" value="1"/>
</dbReference>
<dbReference type="GO" id="GO:0004331">
    <property type="term" value="F:fructose-2,6-bisphosphate 2-phosphatase activity"/>
    <property type="evidence" value="ECO:0007669"/>
    <property type="project" value="TreeGrafter"/>
</dbReference>
<feature type="binding site" evidence="3">
    <location>
        <position position="59"/>
    </location>
    <ligand>
        <name>substrate</name>
    </ligand>
</feature>
<name>A0A8J3W6P0_9ACTN</name>
<feature type="binding site" evidence="3">
    <location>
        <begin position="22"/>
        <end position="23"/>
    </location>
    <ligand>
        <name>substrate</name>
    </ligand>
</feature>
<dbReference type="InterPro" id="IPR029033">
    <property type="entry name" value="His_PPase_superfam"/>
</dbReference>
<dbReference type="EMBL" id="BOOH01000034">
    <property type="protein sequence ID" value="GIH77763.1"/>
    <property type="molecule type" value="Genomic_DNA"/>
</dbReference>
<dbReference type="PANTHER" id="PTHR46517">
    <property type="entry name" value="FRUCTOSE-2,6-BISPHOSPHATASE TIGAR"/>
    <property type="match status" value="1"/>
</dbReference>
<evidence type="ECO:0000313" key="5">
    <source>
        <dbReference type="Proteomes" id="UP000616724"/>
    </source>
</evidence>
<sequence>MAVTIVYETHSITTDNEAGTATGWLPGELSPRGRELARSLGERRRDDGLAAVFTSDLRRAVQTAEIAFPGGEIPIRRDARLRECDYGEWNGMPVARLAAERSARVDEPWPGGQSYRQVVEQTRDFLRDLAAGWDGRRVLVIAHSANRWALDHLLGGEPLEKLVDAPFAWREGWTYTLPDGWDG</sequence>
<dbReference type="InterPro" id="IPR013078">
    <property type="entry name" value="His_Pase_superF_clade-1"/>
</dbReference>
<accession>A0A8J3W6P0</accession>
<organism evidence="4 5">
    <name type="scientific">Planobispora longispora</name>
    <dbReference type="NCBI Taxonomy" id="28887"/>
    <lineage>
        <taxon>Bacteria</taxon>
        <taxon>Bacillati</taxon>
        <taxon>Actinomycetota</taxon>
        <taxon>Actinomycetes</taxon>
        <taxon>Streptosporangiales</taxon>
        <taxon>Streptosporangiaceae</taxon>
        <taxon>Planobispora</taxon>
    </lineage>
</organism>
<dbReference type="Gene3D" id="3.40.50.1240">
    <property type="entry name" value="Phosphoglycerate mutase-like"/>
    <property type="match status" value="1"/>
</dbReference>
<evidence type="ECO:0000313" key="4">
    <source>
        <dbReference type="EMBL" id="GIH77763.1"/>
    </source>
</evidence>
<keyword evidence="5" id="KW-1185">Reference proteome</keyword>
<dbReference type="InterPro" id="IPR051695">
    <property type="entry name" value="Phosphoglycerate_Mutase"/>
</dbReference>
<dbReference type="AlphaFoldDB" id="A0A8J3W6P0"/>
<dbReference type="GO" id="GO:0043456">
    <property type="term" value="P:regulation of pentose-phosphate shunt"/>
    <property type="evidence" value="ECO:0007669"/>
    <property type="project" value="TreeGrafter"/>
</dbReference>
<dbReference type="PANTHER" id="PTHR46517:SF1">
    <property type="entry name" value="FRUCTOSE-2,6-BISPHOSPHATASE TIGAR"/>
    <property type="match status" value="1"/>
</dbReference>
<dbReference type="GO" id="GO:0045820">
    <property type="term" value="P:negative regulation of glycolytic process"/>
    <property type="evidence" value="ECO:0007669"/>
    <property type="project" value="TreeGrafter"/>
</dbReference>
<evidence type="ECO:0000256" key="3">
    <source>
        <dbReference type="PIRSR" id="PIRSR613078-2"/>
    </source>
</evidence>
<comment type="caution">
    <text evidence="4">The sequence shown here is derived from an EMBL/GenBank/DDBJ whole genome shotgun (WGS) entry which is preliminary data.</text>
</comment>
<proteinExistence type="predicted"/>